<dbReference type="SMART" id="SM00184">
    <property type="entry name" value="RING"/>
    <property type="match status" value="1"/>
</dbReference>
<protein>
    <submittedName>
        <fullName evidence="4">Uncharacterized protein LOC108808076</fullName>
    </submittedName>
</protein>
<keyword evidence="1" id="KW-0863">Zinc-finger</keyword>
<evidence type="ECO:0000259" key="2">
    <source>
        <dbReference type="PROSITE" id="PS50089"/>
    </source>
</evidence>
<dbReference type="AlphaFoldDB" id="A0A6J0JJH0"/>
<dbReference type="Pfam" id="PF13639">
    <property type="entry name" value="zf-RING_2"/>
    <property type="match status" value="1"/>
</dbReference>
<dbReference type="InterPro" id="IPR001841">
    <property type="entry name" value="Znf_RING"/>
</dbReference>
<keyword evidence="1" id="KW-0862">Zinc</keyword>
<proteinExistence type="predicted"/>
<dbReference type="GeneID" id="108808076"/>
<keyword evidence="3" id="KW-1185">Reference proteome</keyword>
<dbReference type="GO" id="GO:0016567">
    <property type="term" value="P:protein ubiquitination"/>
    <property type="evidence" value="ECO:0007669"/>
    <property type="project" value="TreeGrafter"/>
</dbReference>
<evidence type="ECO:0000313" key="3">
    <source>
        <dbReference type="Proteomes" id="UP000504610"/>
    </source>
</evidence>
<dbReference type="GO" id="GO:0008270">
    <property type="term" value="F:zinc ion binding"/>
    <property type="evidence" value="ECO:0007669"/>
    <property type="project" value="UniProtKB-KW"/>
</dbReference>
<feature type="domain" description="RING-type" evidence="2">
    <location>
        <begin position="176"/>
        <end position="219"/>
    </location>
</feature>
<dbReference type="Proteomes" id="UP000504610">
    <property type="component" value="Chromosome 6"/>
</dbReference>
<accession>A0A6J0JJH0</accession>
<dbReference type="OrthoDB" id="4348522at2759"/>
<evidence type="ECO:0000256" key="1">
    <source>
        <dbReference type="PROSITE-ProRule" id="PRU00175"/>
    </source>
</evidence>
<gene>
    <name evidence="4" type="primary">LOC108808076</name>
</gene>
<keyword evidence="1" id="KW-0479">Metal-binding</keyword>
<reference evidence="3" key="1">
    <citation type="journal article" date="2019" name="Database">
        <title>The radish genome database (RadishGD): an integrated information resource for radish genomics.</title>
        <authorList>
            <person name="Yu H.J."/>
            <person name="Baek S."/>
            <person name="Lee Y.J."/>
            <person name="Cho A."/>
            <person name="Mun J.H."/>
        </authorList>
    </citation>
    <scope>NUCLEOTIDE SEQUENCE [LARGE SCALE GENOMIC DNA]</scope>
    <source>
        <strain evidence="3">cv. WK10039</strain>
    </source>
</reference>
<dbReference type="KEGG" id="rsz:108808076"/>
<name>A0A6J0JJH0_RAPSA</name>
<reference evidence="4" key="2">
    <citation type="submission" date="2025-08" db="UniProtKB">
        <authorList>
            <consortium name="RefSeq"/>
        </authorList>
    </citation>
    <scope>IDENTIFICATION</scope>
    <source>
        <tissue evidence="4">Leaf</tissue>
    </source>
</reference>
<dbReference type="SUPFAM" id="SSF57850">
    <property type="entry name" value="RING/U-box"/>
    <property type="match status" value="1"/>
</dbReference>
<organism evidence="3 4">
    <name type="scientific">Raphanus sativus</name>
    <name type="common">Radish</name>
    <name type="synonym">Raphanus raphanistrum var. sativus</name>
    <dbReference type="NCBI Taxonomy" id="3726"/>
    <lineage>
        <taxon>Eukaryota</taxon>
        <taxon>Viridiplantae</taxon>
        <taxon>Streptophyta</taxon>
        <taxon>Embryophyta</taxon>
        <taxon>Tracheophyta</taxon>
        <taxon>Spermatophyta</taxon>
        <taxon>Magnoliopsida</taxon>
        <taxon>eudicotyledons</taxon>
        <taxon>Gunneridae</taxon>
        <taxon>Pentapetalae</taxon>
        <taxon>rosids</taxon>
        <taxon>malvids</taxon>
        <taxon>Brassicales</taxon>
        <taxon>Brassicaceae</taxon>
        <taxon>Brassiceae</taxon>
        <taxon>Raphanus</taxon>
    </lineage>
</organism>
<dbReference type="Gene3D" id="3.30.40.10">
    <property type="entry name" value="Zinc/RING finger domain, C3HC4 (zinc finger)"/>
    <property type="match status" value="1"/>
</dbReference>
<dbReference type="InterPro" id="IPR013083">
    <property type="entry name" value="Znf_RING/FYVE/PHD"/>
</dbReference>
<dbReference type="PROSITE" id="PS50089">
    <property type="entry name" value="ZF_RING_2"/>
    <property type="match status" value="1"/>
</dbReference>
<sequence length="226" mass="25797">MKKKGKSFSRLNHHYTITSLIHLCYFQKTTMLERRKNCSLMMLESGEQATIDIDAIVSYKSSFNTLEIILKRDTEVLLVHQRDGSVDTIGSNTAPPFPIPYILLKDIVSFDPHNINPLLQLDPVLCDHLSVKIASKAAEERVSGPLYIFLYVTVTPHRFVGDDIPFPELDEEMETCAICLEELNPRGEIYFDMPNCSHQFHDLCISMWLTRSNACPICRAFVVTRS</sequence>
<evidence type="ECO:0000313" key="4">
    <source>
        <dbReference type="RefSeq" id="XP_018435778.2"/>
    </source>
</evidence>
<dbReference type="RefSeq" id="XP_018435778.2">
    <property type="nucleotide sequence ID" value="XM_018580276.2"/>
</dbReference>
<dbReference type="PANTHER" id="PTHR45676:SF178">
    <property type="entry name" value="RING-TYPE E3 UBIQUITIN TRANSFERASE"/>
    <property type="match status" value="1"/>
</dbReference>
<dbReference type="PANTHER" id="PTHR45676">
    <property type="entry name" value="RING-H2 FINGER PROTEIN ATL51-RELATED"/>
    <property type="match status" value="1"/>
</dbReference>